<keyword evidence="2" id="KW-0732">Signal</keyword>
<organism evidence="3 4">
    <name type="scientific">Aminobacterium colombiense (strain DSM 12261 / ALA-1)</name>
    <dbReference type="NCBI Taxonomy" id="572547"/>
    <lineage>
        <taxon>Bacteria</taxon>
        <taxon>Thermotogati</taxon>
        <taxon>Synergistota</taxon>
        <taxon>Synergistia</taxon>
        <taxon>Synergistales</taxon>
        <taxon>Aminobacteriaceae</taxon>
        <taxon>Aminobacterium</taxon>
    </lineage>
</organism>
<reference evidence="3 4" key="1">
    <citation type="journal article" date="2010" name="Stand. Genomic Sci.">
        <title>Complete genome sequence of Aminobacterium colombiense type strain (ALA-1).</title>
        <authorList>
            <person name="Chertkov O."/>
            <person name="Sikorski J."/>
            <person name="Brambilla E."/>
            <person name="Lapidus A."/>
            <person name="Copeland A."/>
            <person name="Glavina Del Rio T."/>
            <person name="Nolan M."/>
            <person name="Lucas S."/>
            <person name="Tice H."/>
            <person name="Cheng J.F."/>
            <person name="Han C."/>
            <person name="Detter J.C."/>
            <person name="Bruce D."/>
            <person name="Tapia R."/>
            <person name="Goodwin L."/>
            <person name="Pitluck S."/>
            <person name="Liolios K."/>
            <person name="Ivanova N."/>
            <person name="Mavromatis K."/>
            <person name="Ovchinnikova G."/>
            <person name="Pati A."/>
            <person name="Chen A."/>
            <person name="Palaniappan K."/>
            <person name="Land M."/>
            <person name="Hauser L."/>
            <person name="Chang Y.J."/>
            <person name="Jeffries C.D."/>
            <person name="Spring S."/>
            <person name="Rohde M."/>
            <person name="Goker M."/>
            <person name="Bristow J."/>
            <person name="Eisen J.A."/>
            <person name="Markowitz V."/>
            <person name="Hugenholtz P."/>
            <person name="Kyrpides N.C."/>
            <person name="Klenk H.P."/>
        </authorList>
    </citation>
    <scope>NUCLEOTIDE SEQUENCE [LARGE SCALE GENOMIC DNA]</scope>
    <source>
        <strain evidence="4">DSM 12261 / ALA-1</strain>
    </source>
</reference>
<keyword evidence="1" id="KW-0472">Membrane</keyword>
<dbReference type="HOGENOM" id="CLU_083845_0_0_0"/>
<dbReference type="eggNOG" id="COG2373">
    <property type="taxonomic scope" value="Bacteria"/>
</dbReference>
<gene>
    <name evidence="3" type="ordered locus">Amico_0065</name>
</gene>
<dbReference type="OrthoDB" id="9795418at2"/>
<dbReference type="KEGG" id="aco:Amico_0065"/>
<dbReference type="Proteomes" id="UP000002366">
    <property type="component" value="Chromosome"/>
</dbReference>
<dbReference type="STRING" id="572547.Amico_0065"/>
<feature type="chain" id="PRO_5003070600" description="Nickel transport protein" evidence="2">
    <location>
        <begin position="27"/>
        <end position="199"/>
    </location>
</feature>
<evidence type="ECO:0008006" key="5">
    <source>
        <dbReference type="Google" id="ProtNLM"/>
    </source>
</evidence>
<keyword evidence="1" id="KW-1133">Transmembrane helix</keyword>
<evidence type="ECO:0000256" key="1">
    <source>
        <dbReference type="SAM" id="Phobius"/>
    </source>
</evidence>
<name>D5ECD1_AMICL</name>
<feature type="transmembrane region" description="Helical" evidence="1">
    <location>
        <begin position="174"/>
        <end position="193"/>
    </location>
</feature>
<keyword evidence="1" id="KW-0812">Transmembrane</keyword>
<dbReference type="EMBL" id="CP001997">
    <property type="protein sequence ID" value="ADE56213.1"/>
    <property type="molecule type" value="Genomic_DNA"/>
</dbReference>
<evidence type="ECO:0000256" key="2">
    <source>
        <dbReference type="SAM" id="SignalP"/>
    </source>
</evidence>
<evidence type="ECO:0000313" key="4">
    <source>
        <dbReference type="Proteomes" id="UP000002366"/>
    </source>
</evidence>
<dbReference type="RefSeq" id="WP_013047479.1">
    <property type="nucleotide sequence ID" value="NC_014011.1"/>
</dbReference>
<accession>D5ECD1</accession>
<protein>
    <recommendedName>
        <fullName evidence="5">Nickel transport protein</fullName>
    </recommendedName>
</protein>
<proteinExistence type="predicted"/>
<feature type="signal peptide" evidence="2">
    <location>
        <begin position="1"/>
        <end position="26"/>
    </location>
</feature>
<dbReference type="AlphaFoldDB" id="D5ECD1"/>
<sequence>MEIKTLSLKFVSMTVLLFLWTGPASAHKLNVFAYMENNTLVGEAYFNDGAPARHSAIHVKNAKNNSLIVEGTTDERGQFSIPVDAIGIQSLLVSVNGGIGHLGQTIVTIEAAEPNDRIEKTALVASESSNTASSLSEEKISALTQEIVQKEIAPIRNELSLLRKELSKPKFSEIIGGIGYIAGLAGMAFWAGGRKKYGQ</sequence>
<evidence type="ECO:0000313" key="3">
    <source>
        <dbReference type="EMBL" id="ADE56213.1"/>
    </source>
</evidence>
<keyword evidence="4" id="KW-1185">Reference proteome</keyword>